<evidence type="ECO:0000256" key="12">
    <source>
        <dbReference type="ARBA" id="ARBA00022786"/>
    </source>
</evidence>
<feature type="domain" description="RING-type" evidence="16">
    <location>
        <begin position="1588"/>
        <end position="1635"/>
    </location>
</feature>
<dbReference type="GO" id="GO:0072344">
    <property type="term" value="P:rescue of stalled ribosome"/>
    <property type="evidence" value="ECO:0007669"/>
    <property type="project" value="UniProtKB-UniRule"/>
</dbReference>
<evidence type="ECO:0000313" key="18">
    <source>
        <dbReference type="Proteomes" id="UP000247409"/>
    </source>
</evidence>
<comment type="similarity">
    <text evidence="4 15">Belongs to the LTN1 family.</text>
</comment>
<dbReference type="SUPFAM" id="SSF48371">
    <property type="entry name" value="ARM repeat"/>
    <property type="match status" value="2"/>
</dbReference>
<dbReference type="GO" id="GO:0061630">
    <property type="term" value="F:ubiquitin protein ligase activity"/>
    <property type="evidence" value="ECO:0007669"/>
    <property type="project" value="UniProtKB-UniRule"/>
</dbReference>
<sequence length="1638" mass="179419">MGRKPGSRKASSSAAAANLTDTPTFTSFAAATAQALQGCSSTAPPVLEQNAWDTTALQLLKKLSKRDTTTKEKALTDLTEHLKTLPQDPGVGTAFVTAWGEAFRGAVQDPHPAVRTAALLLMSDTVLCFRRAVQHIFPSILPLWLSAQGDVNATVSSAAKSSLERVLPSDAHRTRAFSRYAEDLRKFCEEQISQVSSSDNFLVDAKRIIAVLKWLLFASNSASSISPLVDNEPHALLLFAKGRKKRKDSESAIRDVCELATYMLSFMKQSEELDHTRAKQFADIAVDAIRKSESSGWDLTLTLLRDGWSASFGENLSKLSKIVCEAVASPIPTGTQALLPLFESLPHKNSSGPFAEKVLNSMKEYLHPSAKKKKRLQITASYALSSLLTYVQTASYTHRVLATRWYAENNEDSSAFGSKVFHEHVVPTCRLFLSGVLPPIAKQINESVTVRRRTTASGSGKHLVEISQAFGKILRVIPSDEASEVISNITLGFASGLSEHSPDERLRRFEYIMEAIDDKNRQSEYVYGGLSAVMKVKAISPEVSVKAIANLVSSKPARRCVTSDCAVKHGFETLLSETTQYCASLLKQLYQEGEEMEQSRIKSFALIHSWIYTSSSCFDNGKIWSKAFSELRSMCSEELQYALMTETVLAQKKLREVHEDIGWTPIKGAEFEQLVLEVMQHIHDNKLTNSGVELACASMEPDGGAMLSSEIHDRIIGLVASVLQNDHSRSDMDRIVEAILSAFSSRLGSQVSFREFVSVSTFRAVRNASILPHVLSYITAHEYETLSFLLDTMGNVLLCSMNESEDSELAQLASAVSAVISAFGKHGIGASTFLAKKLLSVAKPAFTSGILHQTPFRLLFGDGIIVSIDVEYLNHTIRNTFVQRVAELESLLKDYFISLDADETQRVGRVTTQFFLSKTDEGSEAVLGCLSQAMTEISPELFTGISEELKRHWSERDPLRSYADDAILSSIPTVVRICSAGSKGHSVESFREFIEETATNSLSDMLRVDSVAALDILASALHGFARAGGESHAKLDVFPWLHDTILKIVEQGCSQLKDSVKSSDERLLKLEGSLSNLLRMAIRCLGSDVLKSRDVAAWVSRISVLFQDVISNCTSDVSPVEAYRLCSLVGLTEILVKSSKLDMLSDGTIDELCHWGAWIGIKLIPFLEEDPEHPDLGNIGVWACSRWCGDLIVTAAETGTLLQENGEMPLPANDVYSLIPYLTSTSVLIRRAVLTAVVHAATMDLSDRVASEFPKDGFADEESEVAFVDAIIPVQLRRALEWSAAYTSQSVSDHDQAVAGEIGYFLAWRVFLDLMRSDDAISSPATLADSGDVSFRRVGLIYLETHLDVYKEFFKRCIEVIVDGSDMERRAAARSSVMALQVEENAASGVIVARSGQAVLTDNEGEGDATCESLRDGNSETAVGHAVGIAFARALQRLPALSRQIVTHDLGRGVASRIEAFVRTNLAPLLIATEVRKVKEWGAQAGGGGDEDGEGELTARGSVAGREVWATYRFSDVTLEIGMRVPDVFPLQTVTVEARSRIGMSEAQWRKTLLGMALLLRAKNGSLAEALALWRRNLDKTFQGADECPICYSVLHVASAALPEKACRTCRNCFHSDCLLRWFSTSNSSACPTCRSVF</sequence>
<dbReference type="Pfam" id="PF23009">
    <property type="entry name" value="UBC_like"/>
    <property type="match status" value="1"/>
</dbReference>
<evidence type="ECO:0000256" key="7">
    <source>
        <dbReference type="ARBA" id="ARBA00022490"/>
    </source>
</evidence>
<dbReference type="InterPro" id="IPR001841">
    <property type="entry name" value="Znf_RING"/>
</dbReference>
<dbReference type="Pfam" id="PF13639">
    <property type="entry name" value="zf-RING_2"/>
    <property type="match status" value="1"/>
</dbReference>
<dbReference type="STRING" id="448386.A0A2V3IYK8"/>
<comment type="caution">
    <text evidence="17">The sequence shown here is derived from an EMBL/GenBank/DDBJ whole genome shotgun (WGS) entry which is preliminary data.</text>
</comment>
<dbReference type="SUPFAM" id="SSF57850">
    <property type="entry name" value="RING/U-box"/>
    <property type="match status" value="1"/>
</dbReference>
<dbReference type="InterPro" id="IPR013083">
    <property type="entry name" value="Znf_RING/FYVE/PHD"/>
</dbReference>
<dbReference type="InterPro" id="IPR011016">
    <property type="entry name" value="Znf_RING-CH"/>
</dbReference>
<evidence type="ECO:0000256" key="1">
    <source>
        <dbReference type="ARBA" id="ARBA00000900"/>
    </source>
</evidence>
<gene>
    <name evidence="17" type="ORF">BWQ96_03458</name>
</gene>
<dbReference type="EMBL" id="NBIV01000033">
    <property type="protein sequence ID" value="PXF46767.1"/>
    <property type="molecule type" value="Genomic_DNA"/>
</dbReference>
<dbReference type="PANTHER" id="PTHR12389">
    <property type="entry name" value="ZINC FINGER PROTEIN 294"/>
    <property type="match status" value="1"/>
</dbReference>
<reference evidence="17 18" key="1">
    <citation type="journal article" date="2018" name="Mol. Biol. Evol.">
        <title>Analysis of the draft genome of the red seaweed Gracilariopsis chorda provides insights into genome size evolution in Rhodophyta.</title>
        <authorList>
            <person name="Lee J."/>
            <person name="Yang E.C."/>
            <person name="Graf L."/>
            <person name="Yang J.H."/>
            <person name="Qiu H."/>
            <person name="Zel Zion U."/>
            <person name="Chan C.X."/>
            <person name="Stephens T.G."/>
            <person name="Weber A.P.M."/>
            <person name="Boo G.H."/>
            <person name="Boo S.M."/>
            <person name="Kim K.M."/>
            <person name="Shin Y."/>
            <person name="Jung M."/>
            <person name="Lee S.J."/>
            <person name="Yim H.S."/>
            <person name="Lee J.H."/>
            <person name="Bhattacharya D."/>
            <person name="Yoon H.S."/>
        </authorList>
    </citation>
    <scope>NUCLEOTIDE SEQUENCE [LARGE SCALE GENOMIC DNA]</scope>
    <source>
        <strain evidence="17 18">SKKU-2015</strain>
        <tissue evidence="17">Whole body</tissue>
    </source>
</reference>
<keyword evidence="11 14" id="KW-0863">Zinc-finger</keyword>
<dbReference type="UniPathway" id="UPA00143"/>
<keyword evidence="7" id="KW-0963">Cytoplasm</keyword>
<name>A0A2V3IYK8_9FLOR</name>
<evidence type="ECO:0000256" key="13">
    <source>
        <dbReference type="ARBA" id="ARBA00022833"/>
    </source>
</evidence>
<comment type="subcellular location">
    <subcellularLocation>
        <location evidence="2">Cytoplasm</location>
        <location evidence="2">Cytosol</location>
    </subcellularLocation>
</comment>
<dbReference type="EC" id="2.3.2.27" evidence="5 15"/>
<dbReference type="GO" id="GO:1990116">
    <property type="term" value="P:ribosome-associated ubiquitin-dependent protein catabolic process"/>
    <property type="evidence" value="ECO:0007669"/>
    <property type="project" value="UniProtKB-UniRule"/>
</dbReference>
<dbReference type="Proteomes" id="UP000247409">
    <property type="component" value="Unassembled WGS sequence"/>
</dbReference>
<dbReference type="CDD" id="cd16491">
    <property type="entry name" value="RING-CH-C4HC3_LTN1"/>
    <property type="match status" value="1"/>
</dbReference>
<keyword evidence="10" id="KW-0677">Repeat</keyword>
<evidence type="ECO:0000256" key="4">
    <source>
        <dbReference type="ARBA" id="ARBA00007997"/>
    </source>
</evidence>
<comment type="pathway">
    <text evidence="3 15">Protein modification; protein ubiquitination.</text>
</comment>
<dbReference type="Gene3D" id="1.25.10.10">
    <property type="entry name" value="Leucine-rich Repeat Variant"/>
    <property type="match status" value="1"/>
</dbReference>
<dbReference type="InterPro" id="IPR011989">
    <property type="entry name" value="ARM-like"/>
</dbReference>
<evidence type="ECO:0000256" key="8">
    <source>
        <dbReference type="ARBA" id="ARBA00022679"/>
    </source>
</evidence>
<keyword evidence="8 15" id="KW-0808">Transferase</keyword>
<dbReference type="PANTHER" id="PTHR12389:SF0">
    <property type="entry name" value="E3 UBIQUITIN-PROTEIN LIGASE LISTERIN"/>
    <property type="match status" value="1"/>
</dbReference>
<organism evidence="17 18">
    <name type="scientific">Gracilariopsis chorda</name>
    <dbReference type="NCBI Taxonomy" id="448386"/>
    <lineage>
        <taxon>Eukaryota</taxon>
        <taxon>Rhodophyta</taxon>
        <taxon>Florideophyceae</taxon>
        <taxon>Rhodymeniophycidae</taxon>
        <taxon>Gracilariales</taxon>
        <taxon>Gracilariaceae</taxon>
        <taxon>Gracilariopsis</taxon>
    </lineage>
</organism>
<dbReference type="GO" id="GO:0008270">
    <property type="term" value="F:zinc ion binding"/>
    <property type="evidence" value="ECO:0007669"/>
    <property type="project" value="UniProtKB-KW"/>
</dbReference>
<dbReference type="InterPro" id="IPR054476">
    <property type="entry name" value="Ltn1_N"/>
</dbReference>
<comment type="function">
    <text evidence="15">E3 ubiquitin-protein ligase. Component of the ribosome quality control complex (RQC), a ribosome-associated complex that mediates ubiquitination and extraction of incompletely synthesized nascent chains for proteasomal degradation.</text>
</comment>
<evidence type="ECO:0000256" key="2">
    <source>
        <dbReference type="ARBA" id="ARBA00004514"/>
    </source>
</evidence>
<evidence type="ECO:0000256" key="15">
    <source>
        <dbReference type="RuleBase" id="RU367090"/>
    </source>
</evidence>
<dbReference type="GO" id="GO:0005829">
    <property type="term" value="C:cytosol"/>
    <property type="evidence" value="ECO:0007669"/>
    <property type="project" value="UniProtKB-SubCell"/>
</dbReference>
<dbReference type="InterPro" id="IPR054478">
    <property type="entry name" value="LTN1_UBC"/>
</dbReference>
<keyword evidence="13 15" id="KW-0862">Zinc</keyword>
<dbReference type="FunFam" id="3.30.40.10:FF:000038">
    <property type="entry name" value="E3 ubiquitin-protein ligase listerin"/>
    <property type="match status" value="1"/>
</dbReference>
<comment type="catalytic activity">
    <reaction evidence="1 15">
        <text>S-ubiquitinyl-[E2 ubiquitin-conjugating enzyme]-L-cysteine + [acceptor protein]-L-lysine = [E2 ubiquitin-conjugating enzyme]-L-cysteine + N(6)-ubiquitinyl-[acceptor protein]-L-lysine.</text>
        <dbReference type="EC" id="2.3.2.27"/>
    </reaction>
</comment>
<proteinExistence type="inferred from homology"/>
<evidence type="ECO:0000256" key="3">
    <source>
        <dbReference type="ARBA" id="ARBA00004906"/>
    </source>
</evidence>
<dbReference type="InterPro" id="IPR039804">
    <property type="entry name" value="RING-CH-C4HC3_LTN1"/>
</dbReference>
<dbReference type="GO" id="GO:0016567">
    <property type="term" value="P:protein ubiquitination"/>
    <property type="evidence" value="ECO:0007669"/>
    <property type="project" value="UniProtKB-UniPathway"/>
</dbReference>
<dbReference type="SMART" id="SM00744">
    <property type="entry name" value="RINGv"/>
    <property type="match status" value="1"/>
</dbReference>
<evidence type="ECO:0000256" key="5">
    <source>
        <dbReference type="ARBA" id="ARBA00012483"/>
    </source>
</evidence>
<keyword evidence="9 15" id="KW-0479">Metal-binding</keyword>
<evidence type="ECO:0000256" key="11">
    <source>
        <dbReference type="ARBA" id="ARBA00022771"/>
    </source>
</evidence>
<evidence type="ECO:0000256" key="10">
    <source>
        <dbReference type="ARBA" id="ARBA00022737"/>
    </source>
</evidence>
<keyword evidence="12 15" id="KW-0833">Ubl conjugation pathway</keyword>
<evidence type="ECO:0000256" key="6">
    <source>
        <dbReference type="ARBA" id="ARBA00017157"/>
    </source>
</evidence>
<dbReference type="OrthoDB" id="6108at2759"/>
<dbReference type="GO" id="GO:0043023">
    <property type="term" value="F:ribosomal large subunit binding"/>
    <property type="evidence" value="ECO:0007669"/>
    <property type="project" value="TreeGrafter"/>
</dbReference>
<dbReference type="InterPro" id="IPR016024">
    <property type="entry name" value="ARM-type_fold"/>
</dbReference>
<dbReference type="PROSITE" id="PS50089">
    <property type="entry name" value="ZF_RING_2"/>
    <property type="match status" value="1"/>
</dbReference>
<dbReference type="InterPro" id="IPR039795">
    <property type="entry name" value="LTN1/Rkr1"/>
</dbReference>
<evidence type="ECO:0000313" key="17">
    <source>
        <dbReference type="EMBL" id="PXF46767.1"/>
    </source>
</evidence>
<dbReference type="Pfam" id="PF22958">
    <property type="entry name" value="Ltn1_1st"/>
    <property type="match status" value="1"/>
</dbReference>
<accession>A0A2V3IYK8</accession>
<protein>
    <recommendedName>
        <fullName evidence="6 15">E3 ubiquitin-protein ligase listerin</fullName>
        <ecNumber evidence="5 15">2.3.2.27</ecNumber>
    </recommendedName>
    <alternativeName>
        <fullName evidence="15">RING-type E3 ubiquitin transferase listerin</fullName>
    </alternativeName>
</protein>
<dbReference type="GO" id="GO:1990112">
    <property type="term" value="C:RQC complex"/>
    <property type="evidence" value="ECO:0007669"/>
    <property type="project" value="UniProtKB-UniRule"/>
</dbReference>
<evidence type="ECO:0000259" key="16">
    <source>
        <dbReference type="PROSITE" id="PS50089"/>
    </source>
</evidence>
<evidence type="ECO:0000256" key="14">
    <source>
        <dbReference type="PROSITE-ProRule" id="PRU00175"/>
    </source>
</evidence>
<dbReference type="Gene3D" id="3.30.40.10">
    <property type="entry name" value="Zinc/RING finger domain, C3HC4 (zinc finger)"/>
    <property type="match status" value="1"/>
</dbReference>
<keyword evidence="18" id="KW-1185">Reference proteome</keyword>
<evidence type="ECO:0000256" key="9">
    <source>
        <dbReference type="ARBA" id="ARBA00022723"/>
    </source>
</evidence>
<comment type="subunit">
    <text evidence="15">Component of the ribosome quality control complex (RQC).</text>
</comment>